<gene>
    <name evidence="6" type="ORF">DY926_09005</name>
</gene>
<accession>A0A371Z066</accession>
<evidence type="ECO:0000256" key="2">
    <source>
        <dbReference type="ARBA" id="ARBA00022692"/>
    </source>
</evidence>
<evidence type="ECO:0000256" key="3">
    <source>
        <dbReference type="ARBA" id="ARBA00022989"/>
    </source>
</evidence>
<comment type="subcellular location">
    <subcellularLocation>
        <location evidence="1">Membrane</location>
        <topology evidence="1">Multi-pass membrane protein</topology>
    </subcellularLocation>
</comment>
<keyword evidence="2 5" id="KW-0812">Transmembrane</keyword>
<keyword evidence="7" id="KW-1185">Reference proteome</keyword>
<dbReference type="GO" id="GO:0006457">
    <property type="term" value="P:protein folding"/>
    <property type="evidence" value="ECO:0007669"/>
    <property type="project" value="InterPro"/>
</dbReference>
<evidence type="ECO:0000256" key="4">
    <source>
        <dbReference type="ARBA" id="ARBA00023136"/>
    </source>
</evidence>
<keyword evidence="4 5" id="KW-0472">Membrane</keyword>
<dbReference type="GO" id="GO:0015035">
    <property type="term" value="F:protein-disulfide reductase activity"/>
    <property type="evidence" value="ECO:0007669"/>
    <property type="project" value="InterPro"/>
</dbReference>
<dbReference type="OrthoDB" id="9808637at2"/>
<evidence type="ECO:0000313" key="6">
    <source>
        <dbReference type="EMBL" id="RFD19902.1"/>
    </source>
</evidence>
<feature type="transmembrane region" description="Helical" evidence="5">
    <location>
        <begin position="135"/>
        <end position="153"/>
    </location>
</feature>
<comment type="caution">
    <text evidence="6">The sequence shown here is derived from an EMBL/GenBank/DDBJ whole genome shotgun (WGS) entry which is preliminary data.</text>
</comment>
<dbReference type="InterPro" id="IPR023380">
    <property type="entry name" value="DsbB-like_sf"/>
</dbReference>
<dbReference type="AlphaFoldDB" id="A0A371Z066"/>
<dbReference type="SUPFAM" id="SSF158442">
    <property type="entry name" value="DsbB-like"/>
    <property type="match status" value="1"/>
</dbReference>
<feature type="transmembrane region" description="Helical" evidence="5">
    <location>
        <begin position="39"/>
        <end position="55"/>
    </location>
</feature>
<keyword evidence="3 5" id="KW-1133">Transmembrane helix</keyword>
<reference evidence="6 7" key="1">
    <citation type="submission" date="2018-08" db="EMBL/GenBank/DDBJ databases">
        <title>Komagataeibacter sp. AV 382.</title>
        <authorList>
            <person name="Skraban J."/>
            <person name="Trcek J."/>
        </authorList>
    </citation>
    <scope>NUCLEOTIDE SEQUENCE [LARGE SCALE GENOMIC DNA]</scope>
    <source>
        <strain evidence="6 7">AV 382</strain>
    </source>
</reference>
<dbReference type="Pfam" id="PF02600">
    <property type="entry name" value="DsbB"/>
    <property type="match status" value="1"/>
</dbReference>
<organism evidence="6 7">
    <name type="scientific">Komagataeibacter melaceti</name>
    <dbReference type="NCBI Taxonomy" id="2766577"/>
    <lineage>
        <taxon>Bacteria</taxon>
        <taxon>Pseudomonadati</taxon>
        <taxon>Pseudomonadota</taxon>
        <taxon>Alphaproteobacteria</taxon>
        <taxon>Acetobacterales</taxon>
        <taxon>Acetobacteraceae</taxon>
        <taxon>Komagataeibacter</taxon>
    </lineage>
</organism>
<dbReference type="InterPro" id="IPR003752">
    <property type="entry name" value="DiS_bond_form_DsbB/BdbC"/>
</dbReference>
<sequence>MRALGLLMVVAGCAALGVAWWSEHMLGIVPCGLCLLERWPYRIMIGLGLGILALPDAMGRFLSWLCVIALLSSVVLSGVHVGVEQGWWRSPLSECRAPVFHGGSISERLAAMPRHAAKPCDAATYLVPGLPLSMAAMNGLYALLLIVPVRRGLKVRVRARFRGRGQKTIQ</sequence>
<feature type="transmembrane region" description="Helical" evidence="5">
    <location>
        <begin position="62"/>
        <end position="83"/>
    </location>
</feature>
<evidence type="ECO:0000313" key="7">
    <source>
        <dbReference type="Proteomes" id="UP000262371"/>
    </source>
</evidence>
<dbReference type="Gene3D" id="1.20.1550.10">
    <property type="entry name" value="DsbB-like"/>
    <property type="match status" value="1"/>
</dbReference>
<evidence type="ECO:0000256" key="1">
    <source>
        <dbReference type="ARBA" id="ARBA00004141"/>
    </source>
</evidence>
<name>A0A371Z066_9PROT</name>
<proteinExistence type="predicted"/>
<protein>
    <submittedName>
        <fullName evidence="6">Disulfide bond formation protein B</fullName>
    </submittedName>
</protein>
<dbReference type="Proteomes" id="UP000262371">
    <property type="component" value="Unassembled WGS sequence"/>
</dbReference>
<dbReference type="GO" id="GO:0016020">
    <property type="term" value="C:membrane"/>
    <property type="evidence" value="ECO:0007669"/>
    <property type="project" value="UniProtKB-SubCell"/>
</dbReference>
<dbReference type="EMBL" id="QUWV01000070">
    <property type="protein sequence ID" value="RFD19902.1"/>
    <property type="molecule type" value="Genomic_DNA"/>
</dbReference>
<evidence type="ECO:0000256" key="5">
    <source>
        <dbReference type="SAM" id="Phobius"/>
    </source>
</evidence>